<organism evidence="3 4">
    <name type="scientific">Aphis gossypii</name>
    <name type="common">Cotton aphid</name>
    <dbReference type="NCBI Taxonomy" id="80765"/>
    <lineage>
        <taxon>Eukaryota</taxon>
        <taxon>Metazoa</taxon>
        <taxon>Ecdysozoa</taxon>
        <taxon>Arthropoda</taxon>
        <taxon>Hexapoda</taxon>
        <taxon>Insecta</taxon>
        <taxon>Pterygota</taxon>
        <taxon>Neoptera</taxon>
        <taxon>Paraneoptera</taxon>
        <taxon>Hemiptera</taxon>
        <taxon>Sternorrhyncha</taxon>
        <taxon>Aphidomorpha</taxon>
        <taxon>Aphidoidea</taxon>
        <taxon>Aphididae</taxon>
        <taxon>Aphidini</taxon>
        <taxon>Aphis</taxon>
        <taxon>Aphis</taxon>
    </lineage>
</organism>
<feature type="region of interest" description="Disordered" evidence="1">
    <location>
        <begin position="352"/>
        <end position="372"/>
    </location>
</feature>
<evidence type="ECO:0000256" key="2">
    <source>
        <dbReference type="SAM" id="SignalP"/>
    </source>
</evidence>
<feature type="signal peptide" evidence="2">
    <location>
        <begin position="1"/>
        <end position="18"/>
    </location>
</feature>
<feature type="compositionally biased region" description="Acidic residues" evidence="1">
    <location>
        <begin position="89"/>
        <end position="109"/>
    </location>
</feature>
<feature type="compositionally biased region" description="Basic and acidic residues" evidence="1">
    <location>
        <begin position="362"/>
        <end position="372"/>
    </location>
</feature>
<protein>
    <recommendedName>
        <fullName evidence="5">Sporozoite surface protein 2-like</fullName>
    </recommendedName>
</protein>
<name>A0A9P0NF25_APHGO</name>
<feature type="compositionally biased region" description="Basic residues" evidence="1">
    <location>
        <begin position="258"/>
        <end position="287"/>
    </location>
</feature>
<keyword evidence="4" id="KW-1185">Reference proteome</keyword>
<feature type="region of interest" description="Disordered" evidence="1">
    <location>
        <begin position="197"/>
        <end position="287"/>
    </location>
</feature>
<dbReference type="Proteomes" id="UP001154329">
    <property type="component" value="Chromosome 1"/>
</dbReference>
<evidence type="ECO:0000313" key="4">
    <source>
        <dbReference type="Proteomes" id="UP001154329"/>
    </source>
</evidence>
<sequence>MDTKRLLALFWLSALACGRRLNDEYNKQNSTNRNLPTTSIESPDDLSSRSYGLKESEQDSPDEFITEVSDTWMPTDSSKSKSKQLQDPDIVDYGEPENPEQLNEPEEMDSFERLNEPEKNKDAKDDNEDFEQVKKVKEVSIISLKPKERNKSLDPISDQQGRPPMRIIRPMRDLSIIVRNRHHPIVIARQVPVHWIPRKHPHKPPYPHKPLLPHKPPHPHKPSHPHHPLHPHKPLYPHNPHQPSMPKHKPCKPCDPKVHKKHKPKKPKKKHKKEHCHHPNPKKPHHKRLLYYAPIPTNSMNYYYGPQMPLITPNNNYEVAESLENEDVEIETEKPFHQEVEDDVEEHRLAEMSEPFDEEGPDESKIKSFEKI</sequence>
<feature type="compositionally biased region" description="Basic residues" evidence="1">
    <location>
        <begin position="197"/>
        <end position="235"/>
    </location>
</feature>
<dbReference type="EMBL" id="OU899034">
    <property type="protein sequence ID" value="CAH1714593.1"/>
    <property type="molecule type" value="Genomic_DNA"/>
</dbReference>
<accession>A0A9P0NF25</accession>
<keyword evidence="2" id="KW-0732">Signal</keyword>
<proteinExistence type="predicted"/>
<reference evidence="3" key="2">
    <citation type="submission" date="2022-10" db="EMBL/GenBank/DDBJ databases">
        <authorList>
            <consortium name="ENA_rothamsted_submissions"/>
            <consortium name="culmorum"/>
            <person name="King R."/>
        </authorList>
    </citation>
    <scope>NUCLEOTIDE SEQUENCE</scope>
</reference>
<evidence type="ECO:0000313" key="3">
    <source>
        <dbReference type="EMBL" id="CAH1714593.1"/>
    </source>
</evidence>
<feature type="region of interest" description="Disordered" evidence="1">
    <location>
        <begin position="24"/>
        <end position="130"/>
    </location>
</feature>
<feature type="chain" id="PRO_5040508881" description="Sporozoite surface protein 2-like" evidence="2">
    <location>
        <begin position="19"/>
        <end position="372"/>
    </location>
</feature>
<evidence type="ECO:0000256" key="1">
    <source>
        <dbReference type="SAM" id="MobiDB-lite"/>
    </source>
</evidence>
<feature type="compositionally biased region" description="Basic and acidic residues" evidence="1">
    <location>
        <begin position="110"/>
        <end position="124"/>
    </location>
</feature>
<reference evidence="3" key="1">
    <citation type="submission" date="2022-02" db="EMBL/GenBank/DDBJ databases">
        <authorList>
            <person name="King R."/>
        </authorList>
    </citation>
    <scope>NUCLEOTIDE SEQUENCE</scope>
</reference>
<gene>
    <name evidence="3" type="ORF">APHIGO_LOCUS2841</name>
</gene>
<dbReference type="AlphaFoldDB" id="A0A9P0NF25"/>
<dbReference type="PROSITE" id="PS51257">
    <property type="entry name" value="PROKAR_LIPOPROTEIN"/>
    <property type="match status" value="1"/>
</dbReference>
<evidence type="ECO:0008006" key="5">
    <source>
        <dbReference type="Google" id="ProtNLM"/>
    </source>
</evidence>
<feature type="compositionally biased region" description="Polar residues" evidence="1">
    <location>
        <begin position="27"/>
        <end position="41"/>
    </location>
</feature>